<dbReference type="PANTHER" id="PTHR36838:SF1">
    <property type="entry name" value="SLR1864 PROTEIN"/>
    <property type="match status" value="1"/>
</dbReference>
<evidence type="ECO:0000256" key="4">
    <source>
        <dbReference type="ARBA" id="ARBA00022692"/>
    </source>
</evidence>
<evidence type="ECO:0000256" key="7">
    <source>
        <dbReference type="SAM" id="Phobius"/>
    </source>
</evidence>
<accession>A0ABU9GLP8</accession>
<keyword evidence="5 7" id="KW-1133">Transmembrane helix</keyword>
<sequence length="292" mass="31861">MLSQVVSILFPVFALAFVGYCVGRWVKPDFGPINHLNMEIFIPALVFASLGAMPLEMEQAPLLIASFIAVFLPGLLMIPLSRIFNLRYRVWAPLQMFRNSGNLAIPLFTYTFGDIALAPAVLLFVVSSCAHICIGQAILSQSNPIKQVISSPMVLAALAALILNVSGIGLWEPLYEASYLLGQAAIPVMLISLGAQMCNLRLDGLKVGISCSLLSLFTGAITFTIVYFLVPLPTMHVQMLLLFTMLPPAVMNYMLAERFNMEPDKVAAMVLLSNFFSIATLPIILMVTLSLT</sequence>
<evidence type="ECO:0000313" key="9">
    <source>
        <dbReference type="Proteomes" id="UP001369082"/>
    </source>
</evidence>
<evidence type="ECO:0000256" key="6">
    <source>
        <dbReference type="ARBA" id="ARBA00023136"/>
    </source>
</evidence>
<proteinExistence type="predicted"/>
<feature type="transmembrane region" description="Helical" evidence="7">
    <location>
        <begin position="61"/>
        <end position="78"/>
    </location>
</feature>
<feature type="transmembrane region" description="Helical" evidence="7">
    <location>
        <begin position="267"/>
        <end position="291"/>
    </location>
</feature>
<feature type="transmembrane region" description="Helical" evidence="7">
    <location>
        <begin position="38"/>
        <end position="55"/>
    </location>
</feature>
<keyword evidence="3" id="KW-1003">Cell membrane</keyword>
<evidence type="ECO:0000256" key="3">
    <source>
        <dbReference type="ARBA" id="ARBA00022475"/>
    </source>
</evidence>
<reference evidence="8 9" key="1">
    <citation type="submission" date="2024-02" db="EMBL/GenBank/DDBJ databases">
        <title>Bacteria isolated from the canopy kelp, Nereocystis luetkeana.</title>
        <authorList>
            <person name="Pfister C.A."/>
            <person name="Younker I.T."/>
            <person name="Light S.H."/>
        </authorList>
    </citation>
    <scope>NUCLEOTIDE SEQUENCE [LARGE SCALE GENOMIC DNA]</scope>
    <source>
        <strain evidence="8 9">TI.1.05</strain>
    </source>
</reference>
<dbReference type="RefSeq" id="WP_341596187.1">
    <property type="nucleotide sequence ID" value="NZ_JBAKAZ010000003.1"/>
</dbReference>
<dbReference type="EMBL" id="JBAKAZ010000003">
    <property type="protein sequence ID" value="MEL0628238.1"/>
    <property type="molecule type" value="Genomic_DNA"/>
</dbReference>
<comment type="caution">
    <text evidence="8">The sequence shown here is derived from an EMBL/GenBank/DDBJ whole genome shotgun (WGS) entry which is preliminary data.</text>
</comment>
<keyword evidence="9" id="KW-1185">Reference proteome</keyword>
<name>A0ABU9GLP8_9GAMM</name>
<organism evidence="8 9">
    <name type="scientific">Psychromonas aquatilis</name>
    <dbReference type="NCBI Taxonomy" id="2005072"/>
    <lineage>
        <taxon>Bacteria</taxon>
        <taxon>Pseudomonadati</taxon>
        <taxon>Pseudomonadota</taxon>
        <taxon>Gammaproteobacteria</taxon>
        <taxon>Alteromonadales</taxon>
        <taxon>Psychromonadaceae</taxon>
        <taxon>Psychromonas</taxon>
    </lineage>
</organism>
<dbReference type="Pfam" id="PF03547">
    <property type="entry name" value="Mem_trans"/>
    <property type="match status" value="1"/>
</dbReference>
<evidence type="ECO:0000256" key="1">
    <source>
        <dbReference type="ARBA" id="ARBA00004141"/>
    </source>
</evidence>
<evidence type="ECO:0000256" key="2">
    <source>
        <dbReference type="ARBA" id="ARBA00022448"/>
    </source>
</evidence>
<keyword evidence="4 7" id="KW-0812">Transmembrane</keyword>
<evidence type="ECO:0000256" key="5">
    <source>
        <dbReference type="ARBA" id="ARBA00022989"/>
    </source>
</evidence>
<feature type="transmembrane region" description="Helical" evidence="7">
    <location>
        <begin position="151"/>
        <end position="171"/>
    </location>
</feature>
<dbReference type="Proteomes" id="UP001369082">
    <property type="component" value="Unassembled WGS sequence"/>
</dbReference>
<feature type="transmembrane region" description="Helical" evidence="7">
    <location>
        <begin position="6"/>
        <end position="26"/>
    </location>
</feature>
<keyword evidence="6 7" id="KW-0472">Membrane</keyword>
<dbReference type="InterPro" id="IPR004776">
    <property type="entry name" value="Mem_transp_PIN-like"/>
</dbReference>
<protein>
    <submittedName>
        <fullName evidence="8">AEC family transporter</fullName>
    </submittedName>
</protein>
<dbReference type="PANTHER" id="PTHR36838">
    <property type="entry name" value="AUXIN EFFLUX CARRIER FAMILY PROTEIN"/>
    <property type="match status" value="1"/>
</dbReference>
<feature type="transmembrane region" description="Helical" evidence="7">
    <location>
        <begin position="177"/>
        <end position="195"/>
    </location>
</feature>
<feature type="transmembrane region" description="Helical" evidence="7">
    <location>
        <begin position="207"/>
        <end position="230"/>
    </location>
</feature>
<feature type="transmembrane region" description="Helical" evidence="7">
    <location>
        <begin position="236"/>
        <end position="255"/>
    </location>
</feature>
<gene>
    <name evidence="8" type="ORF">V6256_01340</name>
</gene>
<comment type="subcellular location">
    <subcellularLocation>
        <location evidence="1">Membrane</location>
        <topology evidence="1">Multi-pass membrane protein</topology>
    </subcellularLocation>
</comment>
<evidence type="ECO:0000313" key="8">
    <source>
        <dbReference type="EMBL" id="MEL0628238.1"/>
    </source>
</evidence>
<keyword evidence="2" id="KW-0813">Transport</keyword>